<name>A0A0V8JAV5_9BACL</name>
<gene>
    <name evidence="2" type="ORF">AS030_01445</name>
</gene>
<comment type="caution">
    <text evidence="2">The sequence shown here is derived from an EMBL/GenBank/DDBJ whole genome shotgun (WGS) entry which is preliminary data.</text>
</comment>
<feature type="transmembrane region" description="Helical" evidence="1">
    <location>
        <begin position="30"/>
        <end position="51"/>
    </location>
</feature>
<keyword evidence="1" id="KW-1133">Transmembrane helix</keyword>
<keyword evidence="1" id="KW-0812">Transmembrane</keyword>
<sequence length="193" mass="22499">MMGDHPKVILLSEYKKKKRKKRGTLSSTRLLLRSTLLFMSVSFLVFAIFMWQDYKRTTLFSHNPNEIFKVLDQQDSKTLSSPAKEKISSIASKIEGLEYLAVFSQKPVKGDESTTSPIYVFSKAKGKVDNTLNLGDGNWHIEYKFKKPQNHFLWDIFLVVFIFFCFIFFGLWMIIGFKYPKGMSLASRMMYIK</sequence>
<keyword evidence="3" id="KW-1185">Reference proteome</keyword>
<protein>
    <submittedName>
        <fullName evidence="2">Uncharacterized protein</fullName>
    </submittedName>
</protein>
<proteinExistence type="predicted"/>
<keyword evidence="1" id="KW-0472">Membrane</keyword>
<evidence type="ECO:0000313" key="2">
    <source>
        <dbReference type="EMBL" id="KSU84255.1"/>
    </source>
</evidence>
<dbReference type="OrthoDB" id="2973476at2"/>
<evidence type="ECO:0000313" key="3">
    <source>
        <dbReference type="Proteomes" id="UP000054099"/>
    </source>
</evidence>
<dbReference type="AlphaFoldDB" id="A0A0V8JAV5"/>
<accession>A0A0V8JAV5</accession>
<feature type="transmembrane region" description="Helical" evidence="1">
    <location>
        <begin position="152"/>
        <end position="175"/>
    </location>
</feature>
<organism evidence="2 3">
    <name type="scientific">Fictibacillus enclensis</name>
    <dbReference type="NCBI Taxonomy" id="1017270"/>
    <lineage>
        <taxon>Bacteria</taxon>
        <taxon>Bacillati</taxon>
        <taxon>Bacillota</taxon>
        <taxon>Bacilli</taxon>
        <taxon>Bacillales</taxon>
        <taxon>Fictibacillaceae</taxon>
        <taxon>Fictibacillus</taxon>
    </lineage>
</organism>
<reference evidence="2 3" key="1">
    <citation type="journal article" date="2014" name="Antonie Van Leeuwenhoek">
        <title>Fictibacillus enclensis sp. nov., isolated from marine sediment.</title>
        <authorList>
            <person name="Dastager S.G."/>
            <person name="Mawlankar R."/>
            <person name="Srinivasan K."/>
            <person name="Tang S.K."/>
            <person name="Lee J.C."/>
            <person name="Ramana V.V."/>
            <person name="Shouche Y.S."/>
        </authorList>
    </citation>
    <scope>NUCLEOTIDE SEQUENCE [LARGE SCALE GENOMIC DNA]</scope>
    <source>
        <strain evidence="2 3">NIO-1003</strain>
    </source>
</reference>
<evidence type="ECO:0000256" key="1">
    <source>
        <dbReference type="SAM" id="Phobius"/>
    </source>
</evidence>
<dbReference type="EMBL" id="LNQN01000001">
    <property type="protein sequence ID" value="KSU84255.1"/>
    <property type="molecule type" value="Genomic_DNA"/>
</dbReference>
<dbReference type="Proteomes" id="UP000054099">
    <property type="component" value="Unassembled WGS sequence"/>
</dbReference>
<dbReference type="RefSeq" id="WP_061967578.1">
    <property type="nucleotide sequence ID" value="NZ_FMAV01000001.1"/>
</dbReference>